<name>A0AAV9Y3K2_9CRYT</name>
<dbReference type="GO" id="GO:0015031">
    <property type="term" value="P:protein transport"/>
    <property type="evidence" value="ECO:0007669"/>
    <property type="project" value="UniProtKB-KW"/>
</dbReference>
<keyword evidence="10" id="KW-0968">Cytoplasmic vesicle</keyword>
<evidence type="ECO:0000256" key="3">
    <source>
        <dbReference type="ARBA" id="ARBA00008827"/>
    </source>
</evidence>
<keyword evidence="6" id="KW-0931">ER-Golgi transport</keyword>
<dbReference type="Gene3D" id="1.25.40.10">
    <property type="entry name" value="Tetratricopeptide repeat domain"/>
    <property type="match status" value="1"/>
</dbReference>
<keyword evidence="13" id="KW-1185">Reference proteome</keyword>
<dbReference type="EMBL" id="JAWDEY010000001">
    <property type="protein sequence ID" value="KAK6591147.1"/>
    <property type="molecule type" value="Genomic_DNA"/>
</dbReference>
<dbReference type="GO" id="GO:0006890">
    <property type="term" value="P:retrograde vesicle-mediated transport, Golgi to endoplasmic reticulum"/>
    <property type="evidence" value="ECO:0007669"/>
    <property type="project" value="InterPro"/>
</dbReference>
<evidence type="ECO:0000256" key="9">
    <source>
        <dbReference type="ARBA" id="ARBA00023136"/>
    </source>
</evidence>
<evidence type="ECO:0000256" key="7">
    <source>
        <dbReference type="ARBA" id="ARBA00022927"/>
    </source>
</evidence>
<keyword evidence="7" id="KW-0653">Protein transport</keyword>
<gene>
    <name evidence="12" type="ORF">RS030_101606</name>
</gene>
<sequence length="310" mass="35981">MNLGYYEKVLLLIGELEAAENKKDLDLDILLDLTKLRCKIKLKQIEIENIQSLYSEYIGDQKYGNAAVCLYAIFCLPDTTNEKKQELVGELKQIYIKNNNKLLIIDTLLVLMYILLEDYYSAIYISDSNPSLKIIQVFIYCTINRFDLAQEVFEDLMENYDTYFNDMESSYSFSDFKESSIVRLASAWLQCLKGEYNSSFITYANLQTDFGENSNIKLPSNSKESQSVIILNGISVIHMQRQHFNDAYELLQKAYMIDPKSQVTLSNLITCSYFLNLNETEKYINELLLVDKNHHKIQSIDSIEKAFKNM</sequence>
<evidence type="ECO:0000256" key="4">
    <source>
        <dbReference type="ARBA" id="ARBA00022448"/>
    </source>
</evidence>
<dbReference type="GO" id="GO:0005198">
    <property type="term" value="F:structural molecule activity"/>
    <property type="evidence" value="ECO:0007669"/>
    <property type="project" value="InterPro"/>
</dbReference>
<dbReference type="GO" id="GO:0000139">
    <property type="term" value="C:Golgi membrane"/>
    <property type="evidence" value="ECO:0007669"/>
    <property type="project" value="UniProtKB-SubCell"/>
</dbReference>
<evidence type="ECO:0000256" key="2">
    <source>
        <dbReference type="ARBA" id="ARBA00004347"/>
    </source>
</evidence>
<evidence type="ECO:0000256" key="5">
    <source>
        <dbReference type="ARBA" id="ARBA00022490"/>
    </source>
</evidence>
<dbReference type="InterPro" id="IPR006822">
    <property type="entry name" value="Coatomer_esu"/>
</dbReference>
<dbReference type="Proteomes" id="UP001311799">
    <property type="component" value="Unassembled WGS sequence"/>
</dbReference>
<comment type="caution">
    <text evidence="12">The sequence shown here is derived from an EMBL/GenBank/DDBJ whole genome shotgun (WGS) entry which is preliminary data.</text>
</comment>
<proteinExistence type="inferred from homology"/>
<evidence type="ECO:0000313" key="13">
    <source>
        <dbReference type="Proteomes" id="UP001311799"/>
    </source>
</evidence>
<evidence type="ECO:0000256" key="6">
    <source>
        <dbReference type="ARBA" id="ARBA00022892"/>
    </source>
</evidence>
<keyword evidence="11" id="KW-0802">TPR repeat</keyword>
<dbReference type="AlphaFoldDB" id="A0AAV9Y3K2"/>
<keyword evidence="4" id="KW-0813">Transport</keyword>
<evidence type="ECO:0000256" key="10">
    <source>
        <dbReference type="ARBA" id="ARBA00023329"/>
    </source>
</evidence>
<keyword evidence="8" id="KW-0333">Golgi apparatus</keyword>
<evidence type="ECO:0000256" key="11">
    <source>
        <dbReference type="PROSITE-ProRule" id="PRU00339"/>
    </source>
</evidence>
<evidence type="ECO:0008006" key="14">
    <source>
        <dbReference type="Google" id="ProtNLM"/>
    </source>
</evidence>
<accession>A0AAV9Y3K2</accession>
<dbReference type="Pfam" id="PF04733">
    <property type="entry name" value="Coatomer_E"/>
    <property type="match status" value="1"/>
</dbReference>
<evidence type="ECO:0000256" key="1">
    <source>
        <dbReference type="ARBA" id="ARBA00004255"/>
    </source>
</evidence>
<dbReference type="GO" id="GO:0030126">
    <property type="term" value="C:COPI vesicle coat"/>
    <property type="evidence" value="ECO:0007669"/>
    <property type="project" value="TreeGrafter"/>
</dbReference>
<evidence type="ECO:0000313" key="12">
    <source>
        <dbReference type="EMBL" id="KAK6591147.1"/>
    </source>
</evidence>
<keyword evidence="9" id="KW-0472">Membrane</keyword>
<evidence type="ECO:0000256" key="8">
    <source>
        <dbReference type="ARBA" id="ARBA00023034"/>
    </source>
</evidence>
<dbReference type="GO" id="GO:0006891">
    <property type="term" value="P:intra-Golgi vesicle-mediated transport"/>
    <property type="evidence" value="ECO:0007669"/>
    <property type="project" value="TreeGrafter"/>
</dbReference>
<protein>
    <recommendedName>
        <fullName evidence="14">Coatomer epsilon subunit</fullName>
    </recommendedName>
</protein>
<dbReference type="GO" id="GO:0006888">
    <property type="term" value="P:endoplasmic reticulum to Golgi vesicle-mediated transport"/>
    <property type="evidence" value="ECO:0007669"/>
    <property type="project" value="TreeGrafter"/>
</dbReference>
<dbReference type="PANTHER" id="PTHR10805">
    <property type="entry name" value="COATOMER SUBUNIT EPSILON"/>
    <property type="match status" value="1"/>
</dbReference>
<dbReference type="SUPFAM" id="SSF48452">
    <property type="entry name" value="TPR-like"/>
    <property type="match status" value="1"/>
</dbReference>
<dbReference type="InterPro" id="IPR011990">
    <property type="entry name" value="TPR-like_helical_dom_sf"/>
</dbReference>
<keyword evidence="5" id="KW-0963">Cytoplasm</keyword>
<comment type="similarity">
    <text evidence="3">Belongs to the COPE family.</text>
</comment>
<comment type="subcellular location">
    <subcellularLocation>
        <location evidence="2">Cytoplasmic vesicle</location>
        <location evidence="2">COPI-coated vesicle membrane</location>
        <topology evidence="2">Peripheral membrane protein</topology>
        <orientation evidence="2">Cytoplasmic side</orientation>
    </subcellularLocation>
    <subcellularLocation>
        <location evidence="1">Golgi apparatus membrane</location>
        <topology evidence="1">Peripheral membrane protein</topology>
        <orientation evidence="1">Cytoplasmic side</orientation>
    </subcellularLocation>
</comment>
<dbReference type="InterPro" id="IPR019734">
    <property type="entry name" value="TPR_rpt"/>
</dbReference>
<dbReference type="PROSITE" id="PS50005">
    <property type="entry name" value="TPR"/>
    <property type="match status" value="1"/>
</dbReference>
<organism evidence="12 13">
    <name type="scientific">Cryptosporidium xiaoi</name>
    <dbReference type="NCBI Taxonomy" id="659607"/>
    <lineage>
        <taxon>Eukaryota</taxon>
        <taxon>Sar</taxon>
        <taxon>Alveolata</taxon>
        <taxon>Apicomplexa</taxon>
        <taxon>Conoidasida</taxon>
        <taxon>Coccidia</taxon>
        <taxon>Eucoccidiorida</taxon>
        <taxon>Eimeriorina</taxon>
        <taxon>Cryptosporidiidae</taxon>
        <taxon>Cryptosporidium</taxon>
    </lineage>
</organism>
<dbReference type="PANTHER" id="PTHR10805:SF0">
    <property type="entry name" value="COATOMER SUBUNIT EPSILON"/>
    <property type="match status" value="1"/>
</dbReference>
<reference evidence="12 13" key="1">
    <citation type="submission" date="2023-10" db="EMBL/GenBank/DDBJ databases">
        <title>Comparative genomics analysis reveals potential genetic determinants of host preference in Cryptosporidium xiaoi.</title>
        <authorList>
            <person name="Xiao L."/>
            <person name="Li J."/>
        </authorList>
    </citation>
    <scope>NUCLEOTIDE SEQUENCE [LARGE SCALE GENOMIC DNA]</scope>
    <source>
        <strain evidence="12 13">52996</strain>
    </source>
</reference>
<feature type="repeat" description="TPR" evidence="11">
    <location>
        <begin position="228"/>
        <end position="261"/>
    </location>
</feature>